<evidence type="ECO:0008006" key="4">
    <source>
        <dbReference type="Google" id="ProtNLM"/>
    </source>
</evidence>
<comment type="caution">
    <text evidence="2">The sequence shown here is derived from an EMBL/GenBank/DDBJ whole genome shotgun (WGS) entry which is preliminary data.</text>
</comment>
<name>A0AA39RS57_ACESA</name>
<evidence type="ECO:0000313" key="2">
    <source>
        <dbReference type="EMBL" id="KAK0578810.1"/>
    </source>
</evidence>
<keyword evidence="1" id="KW-0732">Signal</keyword>
<protein>
    <recommendedName>
        <fullName evidence="4">Secreted protein</fullName>
    </recommendedName>
</protein>
<proteinExistence type="predicted"/>
<reference evidence="2" key="2">
    <citation type="submission" date="2023-06" db="EMBL/GenBank/DDBJ databases">
        <authorList>
            <person name="Swenson N.G."/>
            <person name="Wegrzyn J.L."/>
            <person name="Mcevoy S.L."/>
        </authorList>
    </citation>
    <scope>NUCLEOTIDE SEQUENCE</scope>
    <source>
        <strain evidence="2">NS2018</strain>
        <tissue evidence="2">Leaf</tissue>
    </source>
</reference>
<reference evidence="2" key="1">
    <citation type="journal article" date="2022" name="Plant J.">
        <title>Strategies of tolerance reflected in two North American maple genomes.</title>
        <authorList>
            <person name="McEvoy S.L."/>
            <person name="Sezen U.U."/>
            <person name="Trouern-Trend A."/>
            <person name="McMahon S.M."/>
            <person name="Schaberg P.G."/>
            <person name="Yang J."/>
            <person name="Wegrzyn J.L."/>
            <person name="Swenson N.G."/>
        </authorList>
    </citation>
    <scope>NUCLEOTIDE SEQUENCE</scope>
    <source>
        <strain evidence="2">NS2018</strain>
    </source>
</reference>
<dbReference type="EMBL" id="JAUESC010000385">
    <property type="protein sequence ID" value="KAK0578810.1"/>
    <property type="molecule type" value="Genomic_DNA"/>
</dbReference>
<evidence type="ECO:0000313" key="3">
    <source>
        <dbReference type="Proteomes" id="UP001168877"/>
    </source>
</evidence>
<dbReference type="Proteomes" id="UP001168877">
    <property type="component" value="Unassembled WGS sequence"/>
</dbReference>
<dbReference type="AlphaFoldDB" id="A0AA39RS57"/>
<keyword evidence="3" id="KW-1185">Reference proteome</keyword>
<organism evidence="2 3">
    <name type="scientific">Acer saccharum</name>
    <name type="common">Sugar maple</name>
    <dbReference type="NCBI Taxonomy" id="4024"/>
    <lineage>
        <taxon>Eukaryota</taxon>
        <taxon>Viridiplantae</taxon>
        <taxon>Streptophyta</taxon>
        <taxon>Embryophyta</taxon>
        <taxon>Tracheophyta</taxon>
        <taxon>Spermatophyta</taxon>
        <taxon>Magnoliopsida</taxon>
        <taxon>eudicotyledons</taxon>
        <taxon>Gunneridae</taxon>
        <taxon>Pentapetalae</taxon>
        <taxon>rosids</taxon>
        <taxon>malvids</taxon>
        <taxon>Sapindales</taxon>
        <taxon>Sapindaceae</taxon>
        <taxon>Hippocastanoideae</taxon>
        <taxon>Acereae</taxon>
        <taxon>Acer</taxon>
    </lineage>
</organism>
<gene>
    <name evidence="2" type="ORF">LWI29_016494</name>
</gene>
<sequence>MKLKVVLTSLLLVSVVLSSSVLIESAIVEPQQYVQSLVSSIPGETAVLTHCIKKTAKQQSTVDLSFWMQTCLIV</sequence>
<evidence type="ECO:0000256" key="1">
    <source>
        <dbReference type="SAM" id="SignalP"/>
    </source>
</evidence>
<feature type="chain" id="PRO_5041290593" description="Secreted protein" evidence="1">
    <location>
        <begin position="19"/>
        <end position="74"/>
    </location>
</feature>
<accession>A0AA39RS57</accession>
<feature type="signal peptide" evidence="1">
    <location>
        <begin position="1"/>
        <end position="18"/>
    </location>
</feature>